<feature type="transmembrane region" description="Helical" evidence="15">
    <location>
        <begin position="237"/>
        <end position="259"/>
    </location>
</feature>
<evidence type="ECO:0000256" key="1">
    <source>
        <dbReference type="ARBA" id="ARBA00004651"/>
    </source>
</evidence>
<keyword evidence="10" id="KW-1015">Disulfide bond</keyword>
<keyword evidence="3 15" id="KW-1003">Cell membrane</keyword>
<evidence type="ECO:0000256" key="6">
    <source>
        <dbReference type="ARBA" id="ARBA00022725"/>
    </source>
</evidence>
<evidence type="ECO:0000256" key="13">
    <source>
        <dbReference type="ARBA" id="ARBA00023224"/>
    </source>
</evidence>
<proteinExistence type="inferred from homology"/>
<dbReference type="GO" id="GO:0005886">
    <property type="term" value="C:plasma membrane"/>
    <property type="evidence" value="ECO:0007669"/>
    <property type="project" value="UniProtKB-SubCell"/>
</dbReference>
<keyword evidence="5 14" id="KW-0812">Transmembrane</keyword>
<keyword evidence="9 15" id="KW-0472">Membrane</keyword>
<dbReference type="PRINTS" id="PR00245">
    <property type="entry name" value="OLFACTORYR"/>
</dbReference>
<keyword evidence="11 14" id="KW-0675">Receptor</keyword>
<evidence type="ECO:0000256" key="3">
    <source>
        <dbReference type="ARBA" id="ARBA00022475"/>
    </source>
</evidence>
<dbReference type="Gene3D" id="1.20.1070.10">
    <property type="entry name" value="Rhodopsin 7-helix transmembrane proteins"/>
    <property type="match status" value="1"/>
</dbReference>
<dbReference type="FunFam" id="1.10.1220.70:FF:000001">
    <property type="entry name" value="Olfactory receptor"/>
    <property type="match status" value="1"/>
</dbReference>
<accession>A0A803JHP7</accession>
<name>A0A803JHP7_XENTR</name>
<keyword evidence="12" id="KW-0325">Glycoprotein</keyword>
<dbReference type="InterPro" id="IPR000276">
    <property type="entry name" value="GPCR_Rhodpsn"/>
</dbReference>
<reference evidence="17" key="1">
    <citation type="journal article" date="2010" name="Science">
        <title>The genome of the Western clawed frog Xenopus tropicalis.</title>
        <authorList>
            <person name="Hellsten U."/>
            <person name="Harland R.M."/>
            <person name="Gilchrist M.J."/>
            <person name="Hendrix D."/>
            <person name="Jurka J."/>
            <person name="Kapitonov V."/>
            <person name="Ovcharenko I."/>
            <person name="Putnam N.H."/>
            <person name="Shu S."/>
            <person name="Taher L."/>
            <person name="Blitz I.L."/>
            <person name="Blumberg B."/>
            <person name="Dichmann D.S."/>
            <person name="Dubchak I."/>
            <person name="Amaya E."/>
            <person name="Detter J.C."/>
            <person name="Fletcher R."/>
            <person name="Gerhard D.S."/>
            <person name="Goodstein D."/>
            <person name="Graves T."/>
            <person name="Grigoriev I.V."/>
            <person name="Grimwood J."/>
            <person name="Kawashima T."/>
            <person name="Lindquist E."/>
            <person name="Lucas S.M."/>
            <person name="Mead P.E."/>
            <person name="Mitros T."/>
            <person name="Ogino H."/>
            <person name="Ohta Y."/>
            <person name="Poliakov A.V."/>
            <person name="Pollet N."/>
            <person name="Robert J."/>
            <person name="Salamov A."/>
            <person name="Sater A.K."/>
            <person name="Schmutz J."/>
            <person name="Terry A."/>
            <person name="Vize P.D."/>
            <person name="Warren W.C."/>
            <person name="Wells D."/>
            <person name="Wills A."/>
            <person name="Wilson R.K."/>
            <person name="Zimmerman L.B."/>
            <person name="Zorn A.M."/>
            <person name="Grainger R."/>
            <person name="Grammer T."/>
            <person name="Khokha M.K."/>
            <person name="Richardson P.M."/>
            <person name="Rokhsar D.S."/>
        </authorList>
    </citation>
    <scope>NUCLEOTIDE SEQUENCE [LARGE SCALE GENOMIC DNA]</scope>
    <source>
        <strain evidence="17">Nigerian</strain>
    </source>
</reference>
<organism evidence="17">
    <name type="scientific">Xenopus tropicalis</name>
    <name type="common">Western clawed frog</name>
    <name type="synonym">Silurana tropicalis</name>
    <dbReference type="NCBI Taxonomy" id="8364"/>
    <lineage>
        <taxon>Eukaryota</taxon>
        <taxon>Metazoa</taxon>
        <taxon>Chordata</taxon>
        <taxon>Craniata</taxon>
        <taxon>Vertebrata</taxon>
        <taxon>Euteleostomi</taxon>
        <taxon>Amphibia</taxon>
        <taxon>Batrachia</taxon>
        <taxon>Anura</taxon>
        <taxon>Pipoidea</taxon>
        <taxon>Pipidae</taxon>
        <taxon>Xenopodinae</taxon>
        <taxon>Xenopus</taxon>
        <taxon>Silurana</taxon>
    </lineage>
</organism>
<dbReference type="InParanoid" id="A0A803JHP7"/>
<feature type="domain" description="G-protein coupled receptors family 1 profile" evidence="16">
    <location>
        <begin position="41"/>
        <end position="289"/>
    </location>
</feature>
<keyword evidence="8 14" id="KW-0297">G-protein coupled receptor</keyword>
<feature type="transmembrane region" description="Helical" evidence="15">
    <location>
        <begin position="140"/>
        <end position="163"/>
    </location>
</feature>
<dbReference type="Pfam" id="PF13853">
    <property type="entry name" value="7tm_4"/>
    <property type="match status" value="1"/>
</dbReference>
<evidence type="ECO:0000256" key="10">
    <source>
        <dbReference type="ARBA" id="ARBA00023157"/>
    </source>
</evidence>
<dbReference type="Ensembl" id="ENSXETT00000110286">
    <property type="protein sequence ID" value="ENSXETP00000107443"/>
    <property type="gene ID" value="ENSXETG00000049363"/>
</dbReference>
<dbReference type="PANTHER" id="PTHR24242:SF390">
    <property type="entry name" value="OLFACTORY RECEPTOR"/>
    <property type="match status" value="1"/>
</dbReference>
<evidence type="ECO:0000256" key="12">
    <source>
        <dbReference type="ARBA" id="ARBA00023180"/>
    </source>
</evidence>
<reference evidence="17" key="2">
    <citation type="submission" date="2021-03" db="UniProtKB">
        <authorList>
            <consortium name="Ensembl"/>
        </authorList>
    </citation>
    <scope>IDENTIFICATION</scope>
</reference>
<evidence type="ECO:0000256" key="9">
    <source>
        <dbReference type="ARBA" id="ARBA00023136"/>
    </source>
</evidence>
<keyword evidence="4 15" id="KW-0716">Sensory transduction</keyword>
<dbReference type="GO" id="GO:0004984">
    <property type="term" value="F:olfactory receptor activity"/>
    <property type="evidence" value="ECO:0007669"/>
    <property type="project" value="InterPro"/>
</dbReference>
<dbReference type="AlphaFoldDB" id="A0A803JHP7"/>
<dbReference type="SUPFAM" id="SSF81321">
    <property type="entry name" value="Family A G protein-coupled receptor-like"/>
    <property type="match status" value="1"/>
</dbReference>
<dbReference type="PROSITE" id="PS00237">
    <property type="entry name" value="G_PROTEIN_RECEP_F1_1"/>
    <property type="match status" value="1"/>
</dbReference>
<evidence type="ECO:0000256" key="2">
    <source>
        <dbReference type="ARBA" id="ARBA00010663"/>
    </source>
</evidence>
<dbReference type="InterPro" id="IPR017452">
    <property type="entry name" value="GPCR_Rhodpsn_7TM"/>
</dbReference>
<evidence type="ECO:0000256" key="15">
    <source>
        <dbReference type="RuleBase" id="RU363047"/>
    </source>
</evidence>
<comment type="subcellular location">
    <subcellularLocation>
        <location evidence="1 15">Cell membrane</location>
        <topology evidence="1 15">Multi-pass membrane protein</topology>
    </subcellularLocation>
</comment>
<protein>
    <recommendedName>
        <fullName evidence="15">Olfactory receptor</fullName>
    </recommendedName>
</protein>
<sequence length="325" mass="36363">MGGTNQTDIQQILLSGFQVPHSFKIPFFLLVLILYNATLTANITIVGLVSSSPSLHHPMFFFLSHLSLSDIMLTTDIAPLMLHGILKGGVTTWTSACITQLLFHGIAVTSECLILTVMSYDRYLAICNPFHYVSIMCSNLQLSLVSLCWFVSFAMSLIPVVLISKMEFCGSHTINHFFCDFAPLLELSCSDTSLVELIDMVLAIPLSVFPVLFITITYMCIFNAILKIPTTTGRHKAFSTCSSHLTTVTIFFGILVAVYIVPSNDISMSKIIISLIYTVVIPLFNPLIYSLRNQEVRSALQKCLQRMVSYRGVRMRRLVLLRFFC</sequence>
<evidence type="ECO:0000256" key="7">
    <source>
        <dbReference type="ARBA" id="ARBA00022989"/>
    </source>
</evidence>
<feature type="transmembrane region" description="Helical" evidence="15">
    <location>
        <begin position="101"/>
        <end position="120"/>
    </location>
</feature>
<evidence type="ECO:0000256" key="5">
    <source>
        <dbReference type="ARBA" id="ARBA00022692"/>
    </source>
</evidence>
<dbReference type="InterPro" id="IPR000725">
    <property type="entry name" value="Olfact_rcpt"/>
</dbReference>
<dbReference type="PROSITE" id="PS50262">
    <property type="entry name" value="G_PROTEIN_RECEP_F1_2"/>
    <property type="match status" value="1"/>
</dbReference>
<comment type="similarity">
    <text evidence="2 14">Belongs to the G-protein coupled receptor 1 family.</text>
</comment>
<dbReference type="PANTHER" id="PTHR24242">
    <property type="entry name" value="G-PROTEIN COUPLED RECEPTOR"/>
    <property type="match status" value="1"/>
</dbReference>
<dbReference type="InterPro" id="IPR050939">
    <property type="entry name" value="Olfactory_GPCR1"/>
</dbReference>
<keyword evidence="13 14" id="KW-0807">Transducer</keyword>
<dbReference type="FunFam" id="1.20.1070.10:FF:000010">
    <property type="entry name" value="Olfactory receptor"/>
    <property type="match status" value="1"/>
</dbReference>
<evidence type="ECO:0000313" key="17">
    <source>
        <dbReference type="Ensembl" id="ENSXETP00000107443"/>
    </source>
</evidence>
<dbReference type="GO" id="GO:0004930">
    <property type="term" value="F:G protein-coupled receptor activity"/>
    <property type="evidence" value="ECO:0007669"/>
    <property type="project" value="UniProtKB-KW"/>
</dbReference>
<feature type="transmembrane region" description="Helical" evidence="15">
    <location>
        <begin position="200"/>
        <end position="225"/>
    </location>
</feature>
<evidence type="ECO:0000256" key="4">
    <source>
        <dbReference type="ARBA" id="ARBA00022606"/>
    </source>
</evidence>
<keyword evidence="6 15" id="KW-0552">Olfaction</keyword>
<feature type="transmembrane region" description="Helical" evidence="15">
    <location>
        <begin position="60"/>
        <end position="81"/>
    </location>
</feature>
<keyword evidence="7 15" id="KW-1133">Transmembrane helix</keyword>
<evidence type="ECO:0000256" key="8">
    <source>
        <dbReference type="ARBA" id="ARBA00023040"/>
    </source>
</evidence>
<evidence type="ECO:0000256" key="14">
    <source>
        <dbReference type="RuleBase" id="RU000688"/>
    </source>
</evidence>
<feature type="transmembrane region" description="Helical" evidence="15">
    <location>
        <begin position="25"/>
        <end position="48"/>
    </location>
</feature>
<feature type="transmembrane region" description="Helical" evidence="15">
    <location>
        <begin position="271"/>
        <end position="291"/>
    </location>
</feature>
<evidence type="ECO:0000256" key="11">
    <source>
        <dbReference type="ARBA" id="ARBA00023170"/>
    </source>
</evidence>
<evidence type="ECO:0000259" key="16">
    <source>
        <dbReference type="PROSITE" id="PS50262"/>
    </source>
</evidence>
<dbReference type="GeneTree" id="ENSGT01150000286948"/>
<dbReference type="PRINTS" id="PR00237">
    <property type="entry name" value="GPCRRHODOPSN"/>
</dbReference>